<dbReference type="SUPFAM" id="SSF53067">
    <property type="entry name" value="Actin-like ATPase domain"/>
    <property type="match status" value="2"/>
</dbReference>
<protein>
    <recommendedName>
        <fullName evidence="5">Actin-related protein 7</fullName>
    </recommendedName>
</protein>
<dbReference type="Pfam" id="PF00022">
    <property type="entry name" value="Actin"/>
    <property type="match status" value="1"/>
</dbReference>
<comment type="similarity">
    <text evidence="1">Belongs to the actin family.</text>
</comment>
<feature type="region of interest" description="Disordered" evidence="2">
    <location>
        <begin position="264"/>
        <end position="296"/>
    </location>
</feature>
<dbReference type="PRINTS" id="PR00190">
    <property type="entry name" value="ACTIN"/>
</dbReference>
<dbReference type="Proteomes" id="UP000290289">
    <property type="component" value="Chromosome 7"/>
</dbReference>
<dbReference type="Gene3D" id="3.90.640.10">
    <property type="entry name" value="Actin, Chain A, domain 4"/>
    <property type="match status" value="1"/>
</dbReference>
<evidence type="ECO:0000256" key="2">
    <source>
        <dbReference type="SAM" id="MobiDB-lite"/>
    </source>
</evidence>
<name>A0A498JL61_MALDO</name>
<dbReference type="PANTHER" id="PTHR37261">
    <property type="entry name" value="40S RIBOSOMAL PROTEIN S27"/>
    <property type="match status" value="1"/>
</dbReference>
<evidence type="ECO:0000313" key="4">
    <source>
        <dbReference type="Proteomes" id="UP000290289"/>
    </source>
</evidence>
<evidence type="ECO:0000256" key="1">
    <source>
        <dbReference type="RuleBase" id="RU000487"/>
    </source>
</evidence>
<feature type="compositionally biased region" description="Basic and acidic residues" evidence="2">
    <location>
        <begin position="138"/>
        <end position="147"/>
    </location>
</feature>
<feature type="compositionally biased region" description="Acidic residues" evidence="2">
    <location>
        <begin position="653"/>
        <end position="664"/>
    </location>
</feature>
<dbReference type="STRING" id="3750.A0A498JL61"/>
<organism evidence="3 4">
    <name type="scientific">Malus domestica</name>
    <name type="common">Apple</name>
    <name type="synonym">Pyrus malus</name>
    <dbReference type="NCBI Taxonomy" id="3750"/>
    <lineage>
        <taxon>Eukaryota</taxon>
        <taxon>Viridiplantae</taxon>
        <taxon>Streptophyta</taxon>
        <taxon>Embryophyta</taxon>
        <taxon>Tracheophyta</taxon>
        <taxon>Spermatophyta</taxon>
        <taxon>Magnoliopsida</taxon>
        <taxon>eudicotyledons</taxon>
        <taxon>Gunneridae</taxon>
        <taxon>Pentapetalae</taxon>
        <taxon>rosids</taxon>
        <taxon>fabids</taxon>
        <taxon>Rosales</taxon>
        <taxon>Rosaceae</taxon>
        <taxon>Amygdaloideae</taxon>
        <taxon>Maleae</taxon>
        <taxon>Malus</taxon>
    </lineage>
</organism>
<dbReference type="CDD" id="cd10209">
    <property type="entry name" value="ASKHA_NBD_AtARP7-like"/>
    <property type="match status" value="1"/>
</dbReference>
<feature type="region of interest" description="Disordered" evidence="2">
    <location>
        <begin position="628"/>
        <end position="672"/>
    </location>
</feature>
<dbReference type="Gene3D" id="3.30.420.40">
    <property type="match status" value="2"/>
</dbReference>
<comment type="caution">
    <text evidence="3">The sequence shown here is derived from an EMBL/GenBank/DDBJ whole genome shotgun (WGS) entry which is preliminary data.</text>
</comment>
<dbReference type="AlphaFoldDB" id="A0A498JL61"/>
<feature type="region of interest" description="Disordered" evidence="2">
    <location>
        <begin position="552"/>
        <end position="612"/>
    </location>
</feature>
<dbReference type="SMART" id="SM00268">
    <property type="entry name" value="ACTIN"/>
    <property type="match status" value="1"/>
</dbReference>
<dbReference type="InterPro" id="IPR004000">
    <property type="entry name" value="Actin"/>
</dbReference>
<reference evidence="3 4" key="1">
    <citation type="submission" date="2018-10" db="EMBL/GenBank/DDBJ databases">
        <title>A high-quality apple genome assembly.</title>
        <authorList>
            <person name="Hu J."/>
        </authorList>
    </citation>
    <scope>NUCLEOTIDE SEQUENCE [LARGE SCALE GENOMIC DNA]</scope>
    <source>
        <strain evidence="4">cv. HFTH1</strain>
        <tissue evidence="3">Young leaf</tissue>
    </source>
</reference>
<dbReference type="PANTHER" id="PTHR37261:SF1">
    <property type="entry name" value="40S RIBOSOMAL PROTEIN S27"/>
    <property type="match status" value="1"/>
</dbReference>
<accession>A0A498JL61</accession>
<gene>
    <name evidence="3" type="ORF">DVH24_016128</name>
</gene>
<evidence type="ECO:0008006" key="5">
    <source>
        <dbReference type="Google" id="ProtNLM"/>
    </source>
</evidence>
<dbReference type="InterPro" id="IPR043129">
    <property type="entry name" value="ATPase_NBD"/>
</dbReference>
<feature type="compositionally biased region" description="Basic and acidic residues" evidence="2">
    <location>
        <begin position="566"/>
        <end position="587"/>
    </location>
</feature>
<evidence type="ECO:0000313" key="3">
    <source>
        <dbReference type="EMBL" id="RXH94061.1"/>
    </source>
</evidence>
<keyword evidence="4" id="KW-1185">Reference proteome</keyword>
<feature type="compositionally biased region" description="Polar residues" evidence="2">
    <location>
        <begin position="630"/>
        <end position="649"/>
    </location>
</feature>
<feature type="compositionally biased region" description="Acidic residues" evidence="2">
    <location>
        <begin position="464"/>
        <end position="475"/>
    </location>
</feature>
<feature type="region of interest" description="Disordered" evidence="2">
    <location>
        <begin position="126"/>
        <end position="159"/>
    </location>
</feature>
<feature type="region of interest" description="Disordered" evidence="2">
    <location>
        <begin position="461"/>
        <end position="530"/>
    </location>
</feature>
<proteinExistence type="inferred from homology"/>
<dbReference type="FunFam" id="3.90.640.10:FF:000026">
    <property type="entry name" value="Actin-related protein 7"/>
    <property type="match status" value="1"/>
</dbReference>
<feature type="compositionally biased region" description="Basic and acidic residues" evidence="2">
    <location>
        <begin position="515"/>
        <end position="528"/>
    </location>
</feature>
<sequence>MEKHDDGIDNLDTTSSWTSATTWTVAGGSLTNCVSFESSSSLIDDDTPNSTPTSTLILHPPSPDSGPCEITINFTQKHDIQQVYVRSTAREYEIYYAPDIQSGNEYLCTVLCGIAARDEQMLHTGDNDQVCPANSNESLKDPSEAKSRNGNSPNNSEDDCVEVKVLDTNVLDNKINLSQLKLGSAQDFYEATALISDASPCVSLTLHLPSLEGKDCVCVGEVYVFADPVDSSDSEKQVSAVENSAGSSLMATLVPTLLQFSKTRGANRTQDKPISDTWGKQNSLATGSKETDSTSVATKIQERGKASKPDHQEVKILDFNKASTSTAQVCIPSRVESAVDQLYSRMGRIEDLFLRFEEKMLKPISRIEARLERVEQQLEVLANKSQNSGLPTCARFYASSFSCNESESNSCYSSGNDYYSCEAFESGKDIQPDAPLITAYEMSASVNSTHSLPSLVVTAPEFFNGDDDEDDEDSEDHGSEVVIGSSEKPRPALTIDDAQTLSVKAPDVLNEEDGNVERKELTREEHEVGTYSSMCLGETDVTEYIRGSLADLTKSSSDGEGNVIRSPDDEHTDQSLRVDGPDQHSEGGEEETLDDYKSIENAVDPANGGMSRTDFCQITEDIENGDVSIEISNTPDPDNTDVQNQLPQRQTDDGYDDTEEDADRDSDLTLPTEDSCDFSLEALLAEFPESVTEAPSFQESDDVLPIGAEGCDLILVEDGEPVGAPPPMAIFLVRVLRYQNGGCCGRCRLQAPEGRTRHSRSSSFHVVYGPYGDIDIDLCKYFLLIIIPNQMKRVPDDGSMNDNSSLEDIFVDPVVRGLITDWDAMEDLLHHVLYTGLGWEMGNEGQILFTDPLCTPKAVREQLVQLMFETFNISGFYASEQAVLSLYAVGRISGCTVDIGHGKIDIAPVIEGAVQHIASRRFEIGGTDLTKLLAEELGKSNPLVNIKMSDIEKIKEQYSCCAEDELAYEKTKNSCQIEQHTLPDGQVITIGRERYTVGEALFQPSILGLEAHGIVEQLVRCISTVSSDNHRQLLENTVLCGGTASMTGFEERFQKEAGLCSSAVRPALIKAKTLTVIR</sequence>
<dbReference type="EMBL" id="RDQH01000333">
    <property type="protein sequence ID" value="RXH94061.1"/>
    <property type="molecule type" value="Genomic_DNA"/>
</dbReference>
<feature type="compositionally biased region" description="Polar residues" evidence="2">
    <location>
        <begin position="278"/>
        <end position="296"/>
    </location>
</feature>